<keyword evidence="3" id="KW-1185">Reference proteome</keyword>
<name>A0A9Q0GMM5_9MAGN</name>
<evidence type="ECO:0000313" key="3">
    <source>
        <dbReference type="Proteomes" id="UP001141806"/>
    </source>
</evidence>
<dbReference type="Proteomes" id="UP001141806">
    <property type="component" value="Unassembled WGS sequence"/>
</dbReference>
<proteinExistence type="predicted"/>
<evidence type="ECO:0000313" key="2">
    <source>
        <dbReference type="EMBL" id="KAJ4950662.1"/>
    </source>
</evidence>
<organism evidence="2 3">
    <name type="scientific">Protea cynaroides</name>
    <dbReference type="NCBI Taxonomy" id="273540"/>
    <lineage>
        <taxon>Eukaryota</taxon>
        <taxon>Viridiplantae</taxon>
        <taxon>Streptophyta</taxon>
        <taxon>Embryophyta</taxon>
        <taxon>Tracheophyta</taxon>
        <taxon>Spermatophyta</taxon>
        <taxon>Magnoliopsida</taxon>
        <taxon>Proteales</taxon>
        <taxon>Proteaceae</taxon>
        <taxon>Protea</taxon>
    </lineage>
</organism>
<dbReference type="OrthoDB" id="43744at2759"/>
<dbReference type="AlphaFoldDB" id="A0A9Q0GMM5"/>
<reference evidence="2" key="1">
    <citation type="journal article" date="2023" name="Plant J.">
        <title>The genome of the king protea, Protea cynaroides.</title>
        <authorList>
            <person name="Chang J."/>
            <person name="Duong T.A."/>
            <person name="Schoeman C."/>
            <person name="Ma X."/>
            <person name="Roodt D."/>
            <person name="Barker N."/>
            <person name="Li Z."/>
            <person name="Van de Peer Y."/>
            <person name="Mizrachi E."/>
        </authorList>
    </citation>
    <scope>NUCLEOTIDE SEQUENCE</scope>
    <source>
        <tissue evidence="2">Young leaves</tissue>
    </source>
</reference>
<dbReference type="SUPFAM" id="SSF82171">
    <property type="entry name" value="DPP6 N-terminal domain-like"/>
    <property type="match status" value="1"/>
</dbReference>
<comment type="caution">
    <text evidence="2">The sequence shown here is derived from an EMBL/GenBank/DDBJ whole genome shotgun (WGS) entry which is preliminary data.</text>
</comment>
<dbReference type="Gene3D" id="2.120.10.30">
    <property type="entry name" value="TolB, C-terminal domain"/>
    <property type="match status" value="2"/>
</dbReference>
<accession>A0A9Q0GMM5</accession>
<dbReference type="PANTHER" id="PTHR32161">
    <property type="entry name" value="DPP6 N-TERMINAL DOMAIN-LIKE PROTEIN"/>
    <property type="match status" value="1"/>
</dbReference>
<feature type="signal peptide" evidence="1">
    <location>
        <begin position="1"/>
        <end position="19"/>
    </location>
</feature>
<dbReference type="EMBL" id="JAMYWD010000012">
    <property type="protein sequence ID" value="KAJ4950662.1"/>
    <property type="molecule type" value="Genomic_DNA"/>
</dbReference>
<evidence type="ECO:0008006" key="4">
    <source>
        <dbReference type="Google" id="ProtNLM"/>
    </source>
</evidence>
<dbReference type="InterPro" id="IPR011042">
    <property type="entry name" value="6-blade_b-propeller_TolB-like"/>
</dbReference>
<evidence type="ECO:0000256" key="1">
    <source>
        <dbReference type="SAM" id="SignalP"/>
    </source>
</evidence>
<dbReference type="Pfam" id="PF07676">
    <property type="entry name" value="PD40"/>
    <property type="match status" value="3"/>
</dbReference>
<protein>
    <recommendedName>
        <fullName evidence="4">DPP6 N-terminal domain-like protein</fullName>
    </recommendedName>
</protein>
<feature type="chain" id="PRO_5040193975" description="DPP6 N-terminal domain-like protein" evidence="1">
    <location>
        <begin position="20"/>
        <end position="715"/>
    </location>
</feature>
<gene>
    <name evidence="2" type="ORF">NE237_027494</name>
</gene>
<keyword evidence="1" id="KW-0732">Signal</keyword>
<dbReference type="InterPro" id="IPR011659">
    <property type="entry name" value="WD40"/>
</dbReference>
<dbReference type="PANTHER" id="PTHR32161:SF8">
    <property type="entry name" value="DPP6 N-TERMINAL DOMAIN-LIKE PROTEIN"/>
    <property type="match status" value="1"/>
</dbReference>
<sequence>MNSYLWLLLHLSIVFSAKAEEISGNTILFSTQERANYAFDLFSLPTSHPPDNDDEIALTDGQSVNFNGYFPPPSSSILSLLLPNRSLALDPTPPSLQLLLYVTERLGFSNIYLDAYNNFNSIDFNPTRRSALEIPSRIQVPLFNPKQGDAKISMKDRPSVAGDHLIYVSTHENSGVPRKSWAAVYSTNFITGKTRRLTPYGIADFSPSVSPSGIWTAVASSGEKDWEGEVKNLNTDIYVFKTVDGSERNKLVDHGGWPCWIDDFTLYFHRRSEDGWWSIYRASLPRLGRIRTEFIAIERVTPPGLHAFTPAASPSNKNFIAVATRRPSSDFRHIELFDLVRNEFRELTRRVSPKSHHYNPFISPDSTRVGYHKCRGNSKEGTTDPLMLENLESPLKGLSLFRIDGSFPSFSSDGERVAYVGFPGVFVMNRDGSTRREVFPGTAFSTAWDWKRRGVIYTSIGPIFAEESTDVDIVSIAVDDDKNGKMGFPPYKKLSISGGNNAFPSPSPDGRWVVFRSGRSGYKNLYVMDAIEGEKGGLRRLTEGPWTDTMCNWSPDGEWIAFASDRDNPGGGSYAIYFIHPNGTGLKKVVHSGDSGRTNHPWFSPDGKSIVFTSDYAGLSAEPIANPDHFGPYGDIFTAKVDGSDIRRLTHNPYEDGTPSWGSTFIKPIDVVESPYRGVRCLFDDCHWLGHANKSEVGKLGSHPGSQRRPVVVKC</sequence>